<keyword evidence="4" id="KW-1185">Reference proteome</keyword>
<feature type="domain" description="Glycosyl transferase family 1" evidence="1">
    <location>
        <begin position="183"/>
        <end position="330"/>
    </location>
</feature>
<accession>A0A4P2VH80</accession>
<dbReference type="InterPro" id="IPR050194">
    <property type="entry name" value="Glycosyltransferase_grp1"/>
</dbReference>
<dbReference type="PANTHER" id="PTHR45947:SF3">
    <property type="entry name" value="SULFOQUINOVOSYL TRANSFERASE SQD2"/>
    <property type="match status" value="1"/>
</dbReference>
<evidence type="ECO:0000313" key="3">
    <source>
        <dbReference type="EMBL" id="BBE42783.1"/>
    </source>
</evidence>
<dbReference type="AlphaFoldDB" id="A0A4P2VH80"/>
<dbReference type="Pfam" id="PF13579">
    <property type="entry name" value="Glyco_trans_4_4"/>
    <property type="match status" value="1"/>
</dbReference>
<dbReference type="GO" id="GO:0016758">
    <property type="term" value="F:hexosyltransferase activity"/>
    <property type="evidence" value="ECO:0007669"/>
    <property type="project" value="TreeGrafter"/>
</dbReference>
<proteinExistence type="predicted"/>
<dbReference type="CDD" id="cd03801">
    <property type="entry name" value="GT4_PimA-like"/>
    <property type="match status" value="1"/>
</dbReference>
<evidence type="ECO:0000259" key="2">
    <source>
        <dbReference type="Pfam" id="PF13579"/>
    </source>
</evidence>
<sequence>MDSKCAIYPLRILWFGHRDVMHPRAGGAERTMYEVSRRLVRMGHEVTLATVNPGSLRGFEEISGIRVIRVRGNVVAHLRAPRIIRRVGPDLVVDDLAHVVPWLSPYFTDKPVVAFFRHLHARSLRGQVNPLEAEVLKLVERQYPRMYGSSVFVTETETGVRDLVSLGVREDAIMRILPGVDHERWRPAEKAGRPTLVYFGGMKDYKRPWLALKLLRRLGDSRLVVVGSGSSSATVMRICEGLGLCGRVTFTGRVSDEDLPRIVGSAWVNLHFSQVEGFGLSILEAAACGTPTVALDAPGVSEVINEFGLGVTAGNLEDMAGKVQEVLENNGA</sequence>
<dbReference type="Pfam" id="PF00534">
    <property type="entry name" value="Glycos_transf_1"/>
    <property type="match status" value="1"/>
</dbReference>
<reference evidence="3 4" key="1">
    <citation type="journal article" date="2019" name="ISME J.">
        <title>Isolation and characterization of a thermophilic sulfur- and iron-reducing thaumarchaeote from a terrestrial acidic hot spring.</title>
        <authorList>
            <person name="Kato S."/>
            <person name="Itoh T."/>
            <person name="Yuki M."/>
            <person name="Nagamori M."/>
            <person name="Ohnishi M."/>
            <person name="Uematsu K."/>
            <person name="Suzuki K."/>
            <person name="Takashina T."/>
            <person name="Ohkuma M."/>
        </authorList>
    </citation>
    <scope>NUCLEOTIDE SEQUENCE [LARGE SCALE GENOMIC DNA]</scope>
    <source>
        <strain evidence="3 4">NAS-02</strain>
    </source>
</reference>
<keyword evidence="3" id="KW-0808">Transferase</keyword>
<dbReference type="Proteomes" id="UP000509448">
    <property type="component" value="Chromosome"/>
</dbReference>
<evidence type="ECO:0000259" key="1">
    <source>
        <dbReference type="Pfam" id="PF00534"/>
    </source>
</evidence>
<dbReference type="Gene3D" id="3.40.50.2000">
    <property type="entry name" value="Glycogen Phosphorylase B"/>
    <property type="match status" value="2"/>
</dbReference>
<protein>
    <submittedName>
        <fullName evidence="3">Glycosyltransferase</fullName>
    </submittedName>
</protein>
<gene>
    <name evidence="3" type="ORF">NAS2_1396</name>
</gene>
<organism evidence="3 4">
    <name type="scientific">Conexivisphaera calida</name>
    <dbReference type="NCBI Taxonomy" id="1874277"/>
    <lineage>
        <taxon>Archaea</taxon>
        <taxon>Nitrososphaerota</taxon>
        <taxon>Conexivisphaeria</taxon>
        <taxon>Conexivisphaerales</taxon>
        <taxon>Conexivisphaeraceae</taxon>
        <taxon>Conexivisphaera</taxon>
    </lineage>
</organism>
<evidence type="ECO:0000313" key="4">
    <source>
        <dbReference type="Proteomes" id="UP000509448"/>
    </source>
</evidence>
<dbReference type="PANTHER" id="PTHR45947">
    <property type="entry name" value="SULFOQUINOVOSYL TRANSFERASE SQD2"/>
    <property type="match status" value="1"/>
</dbReference>
<dbReference type="SUPFAM" id="SSF53756">
    <property type="entry name" value="UDP-Glycosyltransferase/glycogen phosphorylase"/>
    <property type="match status" value="1"/>
</dbReference>
<name>A0A4P2VH80_9ARCH</name>
<dbReference type="EMBL" id="AP018732">
    <property type="protein sequence ID" value="BBE42783.1"/>
    <property type="molecule type" value="Genomic_DNA"/>
</dbReference>
<feature type="domain" description="Glycosyltransferase subfamily 4-like N-terminal" evidence="2">
    <location>
        <begin position="26"/>
        <end position="176"/>
    </location>
</feature>
<dbReference type="InterPro" id="IPR028098">
    <property type="entry name" value="Glyco_trans_4-like_N"/>
</dbReference>
<dbReference type="InterPro" id="IPR001296">
    <property type="entry name" value="Glyco_trans_1"/>
</dbReference>
<dbReference type="KEGG" id="ccai:NAS2_1396"/>